<dbReference type="NCBIfam" id="TIGR00816">
    <property type="entry name" value="tdt"/>
    <property type="match status" value="1"/>
</dbReference>
<keyword evidence="7 8" id="KW-0472">Membrane</keyword>
<dbReference type="PANTHER" id="PTHR31686:SF1">
    <property type="entry name" value="SULFITE EFFLUX PUMP SSU1"/>
    <property type="match status" value="1"/>
</dbReference>
<dbReference type="Proteomes" id="UP000199337">
    <property type="component" value="Unassembled WGS sequence"/>
</dbReference>
<protein>
    <submittedName>
        <fullName evidence="9">C4-dicarboxylate transporter/malic acid transport protein</fullName>
    </submittedName>
</protein>
<dbReference type="InterPro" id="IPR038665">
    <property type="entry name" value="Voltage-dep_anion_channel_sf"/>
</dbReference>
<feature type="transmembrane region" description="Helical" evidence="8">
    <location>
        <begin position="12"/>
        <end position="32"/>
    </location>
</feature>
<sequence length="362" mass="40452">MNSLSLITKNFAPSWFASVMGTGILAITSFYYARFSIYLEYLSIALWIFNMLLFAVLFVFWTLRLVLYRQEFINDLREPVTGQFFATMPIACLVLVADLLVIGSGHWDTGLVVGLAKFFWLLGVVLALLLAIIIPLLNFINQEVRIEQVNPAWFMPPVSLIVIPVPGAKLVSYWPDAWQQTMLIFNYVSWSCGFFLFLFLEAICLYRFFCRPPLPGALAPTAWINLGPIGVGTIALSGLGTAGVPYLGDLVTPVVNLLALLLWGFGFWWLICAICLTIYYLRRSSLPFSLAWWAFTFPLGAYAAATYTVASFLNSPVIYLYGFICFLLLLFIWSVVIIKTLVGVINGKILAKPGPPKAALRS</sequence>
<gene>
    <name evidence="9" type="ORF">SAMN05660649_02052</name>
</gene>
<accession>A0A1I2T4A5</accession>
<evidence type="ECO:0000256" key="7">
    <source>
        <dbReference type="ARBA" id="ARBA00023136"/>
    </source>
</evidence>
<dbReference type="Pfam" id="PF03595">
    <property type="entry name" value="SLAC1"/>
    <property type="match status" value="1"/>
</dbReference>
<dbReference type="InterPro" id="IPR011552">
    <property type="entry name" value="TehA/Mae1"/>
</dbReference>
<dbReference type="STRING" id="341036.SAMN05660649_02052"/>
<feature type="transmembrane region" description="Helical" evidence="8">
    <location>
        <begin position="44"/>
        <end position="63"/>
    </location>
</feature>
<dbReference type="RefSeq" id="WP_092471274.1">
    <property type="nucleotide sequence ID" value="NZ_FOOX01000006.1"/>
</dbReference>
<feature type="transmembrane region" description="Helical" evidence="8">
    <location>
        <begin position="84"/>
        <end position="106"/>
    </location>
</feature>
<feature type="transmembrane region" description="Helical" evidence="8">
    <location>
        <begin position="318"/>
        <end position="342"/>
    </location>
</feature>
<evidence type="ECO:0000313" key="10">
    <source>
        <dbReference type="Proteomes" id="UP000199337"/>
    </source>
</evidence>
<evidence type="ECO:0000256" key="1">
    <source>
        <dbReference type="ARBA" id="ARBA00004651"/>
    </source>
</evidence>
<feature type="transmembrane region" description="Helical" evidence="8">
    <location>
        <begin position="260"/>
        <end position="281"/>
    </location>
</feature>
<keyword evidence="10" id="KW-1185">Reference proteome</keyword>
<dbReference type="PANTHER" id="PTHR31686">
    <property type="match status" value="1"/>
</dbReference>
<dbReference type="CDD" id="cd09321">
    <property type="entry name" value="TDT_like_3"/>
    <property type="match status" value="1"/>
</dbReference>
<name>A0A1I2T4A5_9FIRM</name>
<evidence type="ECO:0000256" key="6">
    <source>
        <dbReference type="ARBA" id="ARBA00022989"/>
    </source>
</evidence>
<evidence type="ECO:0000256" key="5">
    <source>
        <dbReference type="ARBA" id="ARBA00022692"/>
    </source>
</evidence>
<proteinExistence type="inferred from homology"/>
<dbReference type="InterPro" id="IPR004695">
    <property type="entry name" value="SLAC1/Mae1/Ssu1/TehA"/>
</dbReference>
<dbReference type="InterPro" id="IPR051629">
    <property type="entry name" value="Sulfite_efflux_TDT"/>
</dbReference>
<evidence type="ECO:0000256" key="3">
    <source>
        <dbReference type="ARBA" id="ARBA00022448"/>
    </source>
</evidence>
<dbReference type="AlphaFoldDB" id="A0A1I2T4A5"/>
<keyword evidence="5 8" id="KW-0812">Transmembrane</keyword>
<dbReference type="GO" id="GO:0000319">
    <property type="term" value="F:sulfite transmembrane transporter activity"/>
    <property type="evidence" value="ECO:0007669"/>
    <property type="project" value="TreeGrafter"/>
</dbReference>
<comment type="subcellular location">
    <subcellularLocation>
        <location evidence="1">Cell membrane</location>
        <topology evidence="1">Multi-pass membrane protein</topology>
    </subcellularLocation>
</comment>
<dbReference type="Gene3D" id="1.50.10.150">
    <property type="entry name" value="Voltage-dependent anion channel"/>
    <property type="match status" value="1"/>
</dbReference>
<feature type="transmembrane region" description="Helical" evidence="8">
    <location>
        <begin position="152"/>
        <end position="175"/>
    </location>
</feature>
<evidence type="ECO:0000256" key="2">
    <source>
        <dbReference type="ARBA" id="ARBA00008566"/>
    </source>
</evidence>
<comment type="similarity">
    <text evidence="2">Belongs to the tellurite-resistance/dicarboxylate transporter (TDT) family.</text>
</comment>
<keyword evidence="3" id="KW-0813">Transport</keyword>
<dbReference type="OrthoDB" id="958273at2"/>
<keyword evidence="6 8" id="KW-1133">Transmembrane helix</keyword>
<feature type="transmembrane region" description="Helical" evidence="8">
    <location>
        <begin position="222"/>
        <end position="248"/>
    </location>
</feature>
<feature type="transmembrane region" description="Helical" evidence="8">
    <location>
        <begin position="290"/>
        <end position="312"/>
    </location>
</feature>
<dbReference type="EMBL" id="FOOX01000006">
    <property type="protein sequence ID" value="SFG57266.1"/>
    <property type="molecule type" value="Genomic_DNA"/>
</dbReference>
<evidence type="ECO:0000256" key="4">
    <source>
        <dbReference type="ARBA" id="ARBA00022475"/>
    </source>
</evidence>
<feature type="transmembrane region" description="Helical" evidence="8">
    <location>
        <begin position="118"/>
        <end position="140"/>
    </location>
</feature>
<keyword evidence="4" id="KW-1003">Cell membrane</keyword>
<evidence type="ECO:0000256" key="8">
    <source>
        <dbReference type="SAM" id="Phobius"/>
    </source>
</evidence>
<feature type="transmembrane region" description="Helical" evidence="8">
    <location>
        <begin position="187"/>
        <end position="210"/>
    </location>
</feature>
<dbReference type="GO" id="GO:0005886">
    <property type="term" value="C:plasma membrane"/>
    <property type="evidence" value="ECO:0007669"/>
    <property type="project" value="UniProtKB-SubCell"/>
</dbReference>
<organism evidence="9 10">
    <name type="scientific">Desulfotruncus arcticus DSM 17038</name>
    <dbReference type="NCBI Taxonomy" id="1121424"/>
    <lineage>
        <taxon>Bacteria</taxon>
        <taxon>Bacillati</taxon>
        <taxon>Bacillota</taxon>
        <taxon>Clostridia</taxon>
        <taxon>Eubacteriales</taxon>
        <taxon>Desulfallaceae</taxon>
        <taxon>Desulfotruncus</taxon>
    </lineage>
</organism>
<reference evidence="10" key="1">
    <citation type="submission" date="2016-10" db="EMBL/GenBank/DDBJ databases">
        <authorList>
            <person name="Varghese N."/>
            <person name="Submissions S."/>
        </authorList>
    </citation>
    <scope>NUCLEOTIDE SEQUENCE [LARGE SCALE GENOMIC DNA]</scope>
    <source>
        <strain evidence="10">DSM 17038</strain>
    </source>
</reference>
<evidence type="ECO:0000313" key="9">
    <source>
        <dbReference type="EMBL" id="SFG57266.1"/>
    </source>
</evidence>